<sequence length="936" mass="105921">MKKNKTSCCNPNSGCCSPNTDEQYLARRNFIKQTALGVGFLAFPNPSIFAGPFNFDQEPHLIPQDKKLSPAWVKSLFERGQPEIYTKGQLKYVGMPIGGIACGQLYLGGDGKLWLWHIFKTEYSREKDHGQRFDAMTLGGHYKDPDKVFAREKRPLEQGAAIRVKMDDGHLIRTLDVKGFPDVSFRGEYPIGKVTYHDKDFPLDISLEAFSPFIPINEEDSALPATIMNYKVSNNTSSTVELELISWLENAVCPFEDIDEKGERKSTYIGSNNLESLNYTVSDDLKEKHGYGSMALSVLKDTNNTIVDLATDSLSDIESVFGRMKEEAPNRVETSSFSEEAIGVLGKVLSLEPGETKEISFVISWCFPHLNQQEHETGQLLALEGVKNLKRHYYNKFKSAGAVSEYIGDHFKRLIETTRLWNKTWYDSTLPYWLLDRSFISLDCLATNTVLWFDNGRFWGWEGVECCPGTCQHVWQYAQGMAHVFPKLERKLREETDYGRMFNEDGSLGHRDETAGRYGSQVAHDGHCGTIMRAYREHKMSKDDAFLKRNYSKIKKSVAFIISEDKDQDGLLEGGQHNTLDASWYGPMGWISSLYLGALAAGKEMALEAEDYNFASACDTLLKRGQKNIVEKLYNGEYFIHKPDPNHPNAINTNIGCHIDQVLGQSFGWQIGLPERVIPESETRSALRSIWKYNFAPDAFLYQKQNKPIKGARIYATEGEAGTIMCTWPKGGVEKAVPGMDKRPNESETWLGPGGYFDEAMNGFEYQVAAHMVYEGLLLEGLATMRAVHDRYHPLARNPFNEIECSDHYSRSMASYGVFLAVCGFDYHGPKGHLSFNPKLTPTDFKAPFTVAEGWGTFEQKRTQKEQINSLTMLNGQLKLNKLSLGVESRAVKVRLFFNGKRIKTDKTTFGNTCHIEFEKQILKLGDKLIVDIKYY</sequence>
<gene>
    <name evidence="3" type="ORF">JF259_17355</name>
</gene>
<dbReference type="PANTHER" id="PTHR12654">
    <property type="entry name" value="BILE ACID BETA-GLUCOSIDASE-RELATED"/>
    <property type="match status" value="1"/>
</dbReference>
<feature type="domain" description="Glycosyl-hydrolase family 116 N-terminal" evidence="2">
    <location>
        <begin position="94"/>
        <end position="413"/>
    </location>
</feature>
<keyword evidence="4" id="KW-1185">Reference proteome</keyword>
<feature type="domain" description="Glycosyl-hydrolase family 116 catalytic region" evidence="1">
    <location>
        <begin position="525"/>
        <end position="816"/>
    </location>
</feature>
<protein>
    <recommendedName>
        <fullName evidence="5">Glucosylceramidase</fullName>
    </recommendedName>
</protein>
<dbReference type="InterPro" id="IPR012341">
    <property type="entry name" value="6hp_glycosidase-like_sf"/>
</dbReference>
<name>A0A8J7LPU9_9FLAO</name>
<proteinExistence type="predicted"/>
<dbReference type="InterPro" id="IPR008928">
    <property type="entry name" value="6-hairpin_glycosidase_sf"/>
</dbReference>
<dbReference type="PANTHER" id="PTHR12654:SF0">
    <property type="entry name" value="NON-LYSOSOMAL GLUCOSYLCERAMIDASE"/>
    <property type="match status" value="1"/>
</dbReference>
<evidence type="ECO:0000259" key="2">
    <source>
        <dbReference type="Pfam" id="PF12215"/>
    </source>
</evidence>
<dbReference type="AlphaFoldDB" id="A0A8J7LPU9"/>
<dbReference type="InterPro" id="IPR024462">
    <property type="entry name" value="GH116_N"/>
</dbReference>
<evidence type="ECO:0000313" key="3">
    <source>
        <dbReference type="EMBL" id="MBJ6369853.1"/>
    </source>
</evidence>
<dbReference type="InterPro" id="IPR052566">
    <property type="entry name" value="Non-lysos_glucosylceramidase"/>
</dbReference>
<dbReference type="Proteomes" id="UP000610931">
    <property type="component" value="Unassembled WGS sequence"/>
</dbReference>
<dbReference type="EMBL" id="JAELVQ010000047">
    <property type="protein sequence ID" value="MBJ6369853.1"/>
    <property type="molecule type" value="Genomic_DNA"/>
</dbReference>
<dbReference type="GO" id="GO:0008422">
    <property type="term" value="F:beta-glucosidase activity"/>
    <property type="evidence" value="ECO:0007669"/>
    <property type="project" value="TreeGrafter"/>
</dbReference>
<evidence type="ECO:0000259" key="1">
    <source>
        <dbReference type="Pfam" id="PF04685"/>
    </source>
</evidence>
<dbReference type="Pfam" id="PF04685">
    <property type="entry name" value="DUF608"/>
    <property type="match status" value="1"/>
</dbReference>
<dbReference type="SUPFAM" id="SSF48208">
    <property type="entry name" value="Six-hairpin glycosidases"/>
    <property type="match status" value="1"/>
</dbReference>
<organism evidence="3 4">
    <name type="scientific">Snuella sedimenti</name>
    <dbReference type="NCBI Taxonomy" id="2798802"/>
    <lineage>
        <taxon>Bacteria</taxon>
        <taxon>Pseudomonadati</taxon>
        <taxon>Bacteroidota</taxon>
        <taxon>Flavobacteriia</taxon>
        <taxon>Flavobacteriales</taxon>
        <taxon>Flavobacteriaceae</taxon>
        <taxon>Snuella</taxon>
    </lineage>
</organism>
<accession>A0A8J7LPU9</accession>
<evidence type="ECO:0000313" key="4">
    <source>
        <dbReference type="Proteomes" id="UP000610931"/>
    </source>
</evidence>
<reference evidence="3" key="1">
    <citation type="submission" date="2020-12" db="EMBL/GenBank/DDBJ databases">
        <title>Snuella sp. nov., isolated from sediment in Incheon.</title>
        <authorList>
            <person name="Kim W."/>
        </authorList>
    </citation>
    <scope>NUCLEOTIDE SEQUENCE</scope>
    <source>
        <strain evidence="3">CAU 1569</strain>
    </source>
</reference>
<comment type="caution">
    <text evidence="3">The sequence shown here is derived from an EMBL/GenBank/DDBJ whole genome shotgun (WGS) entry which is preliminary data.</text>
</comment>
<dbReference type="Gene3D" id="1.50.10.10">
    <property type="match status" value="1"/>
</dbReference>
<dbReference type="InterPro" id="IPR006775">
    <property type="entry name" value="GH116_catalytic"/>
</dbReference>
<dbReference type="GO" id="GO:0005975">
    <property type="term" value="P:carbohydrate metabolic process"/>
    <property type="evidence" value="ECO:0007669"/>
    <property type="project" value="InterPro"/>
</dbReference>
<dbReference type="Pfam" id="PF12215">
    <property type="entry name" value="Glyco_hydr_116N"/>
    <property type="match status" value="1"/>
</dbReference>
<dbReference type="RefSeq" id="WP_199116978.1">
    <property type="nucleotide sequence ID" value="NZ_JAELVQ010000047.1"/>
</dbReference>
<evidence type="ECO:0008006" key="5">
    <source>
        <dbReference type="Google" id="ProtNLM"/>
    </source>
</evidence>